<dbReference type="GO" id="GO:0000993">
    <property type="term" value="F:RNA polymerase II complex binding"/>
    <property type="evidence" value="ECO:0007669"/>
    <property type="project" value="TreeGrafter"/>
</dbReference>
<organism evidence="7 8">
    <name type="scientific">Blastocystis sp. subtype 1 (strain ATCC 50177 / NandII)</name>
    <dbReference type="NCBI Taxonomy" id="478820"/>
    <lineage>
        <taxon>Eukaryota</taxon>
        <taxon>Sar</taxon>
        <taxon>Stramenopiles</taxon>
        <taxon>Bigyra</taxon>
        <taxon>Opalozoa</taxon>
        <taxon>Opalinata</taxon>
        <taxon>Blastocystidae</taxon>
        <taxon>Blastocystis</taxon>
    </lineage>
</organism>
<evidence type="ECO:0000259" key="6">
    <source>
        <dbReference type="SMART" id="SM01389"/>
    </source>
</evidence>
<protein>
    <submittedName>
        <fullName evidence="7">Transcription elongation factor SPT4</fullName>
    </submittedName>
</protein>
<dbReference type="InterPro" id="IPR009287">
    <property type="entry name" value="Spt4"/>
</dbReference>
<dbReference type="PANTHER" id="PTHR12882">
    <property type="entry name" value="SUPPRESSOR OF TY 4"/>
    <property type="match status" value="1"/>
</dbReference>
<evidence type="ECO:0000256" key="2">
    <source>
        <dbReference type="ARBA" id="ARBA00010464"/>
    </source>
</evidence>
<keyword evidence="4 5" id="KW-0539">Nucleus</keyword>
<proteinExistence type="inferred from homology"/>
<comment type="subcellular location">
    <subcellularLocation>
        <location evidence="1 5">Nucleus</location>
    </subcellularLocation>
</comment>
<dbReference type="AlphaFoldDB" id="A0A196SIF8"/>
<dbReference type="GO" id="GO:0003746">
    <property type="term" value="F:translation elongation factor activity"/>
    <property type="evidence" value="ECO:0007669"/>
    <property type="project" value="UniProtKB-KW"/>
</dbReference>
<dbReference type="PIRSF" id="PIRSF025023">
    <property type="entry name" value="Spt4"/>
    <property type="match status" value="1"/>
</dbReference>
<keyword evidence="3 5" id="KW-0804">Transcription</keyword>
<dbReference type="Proteomes" id="UP000078348">
    <property type="component" value="Unassembled WGS sequence"/>
</dbReference>
<dbReference type="InterPro" id="IPR029040">
    <property type="entry name" value="RPABC4/Spt4"/>
</dbReference>
<dbReference type="PANTHER" id="PTHR12882:SF1">
    <property type="entry name" value="TRANSCRIPTION ELONGATION FACTOR SPT4"/>
    <property type="match status" value="1"/>
</dbReference>
<keyword evidence="8" id="KW-1185">Reference proteome</keyword>
<evidence type="ECO:0000313" key="7">
    <source>
        <dbReference type="EMBL" id="OAO16823.1"/>
    </source>
</evidence>
<dbReference type="Pfam" id="PF06093">
    <property type="entry name" value="Spt4"/>
    <property type="match status" value="1"/>
</dbReference>
<evidence type="ECO:0000256" key="4">
    <source>
        <dbReference type="ARBA" id="ARBA00023242"/>
    </source>
</evidence>
<gene>
    <name evidence="7" type="ORF">AV274_1447</name>
</gene>
<dbReference type="CDD" id="cd07973">
    <property type="entry name" value="Spt4"/>
    <property type="match status" value="1"/>
</dbReference>
<evidence type="ECO:0000256" key="3">
    <source>
        <dbReference type="ARBA" id="ARBA00023163"/>
    </source>
</evidence>
<dbReference type="GO" id="GO:0140673">
    <property type="term" value="P:transcription elongation-coupled chromatin remodeling"/>
    <property type="evidence" value="ECO:0007669"/>
    <property type="project" value="InterPro"/>
</dbReference>
<reference evidence="7 8" key="1">
    <citation type="submission" date="2016-05" db="EMBL/GenBank/DDBJ databases">
        <title>Nuclear genome of Blastocystis sp. subtype 1 NandII.</title>
        <authorList>
            <person name="Gentekaki E."/>
            <person name="Curtis B."/>
            <person name="Stairs C."/>
            <person name="Eme L."/>
            <person name="Herman E."/>
            <person name="Klimes V."/>
            <person name="Arias M.C."/>
            <person name="Elias M."/>
            <person name="Hilliou F."/>
            <person name="Klute M."/>
            <person name="Malik S.-B."/>
            <person name="Pightling A."/>
            <person name="Rachubinski R."/>
            <person name="Salas D."/>
            <person name="Schlacht A."/>
            <person name="Suga H."/>
            <person name="Archibald J."/>
            <person name="Ball S.G."/>
            <person name="Clark G."/>
            <person name="Dacks J."/>
            <person name="Van Der Giezen M."/>
            <person name="Tsaousis A."/>
            <person name="Roger A."/>
        </authorList>
    </citation>
    <scope>NUCLEOTIDE SEQUENCE [LARGE SCALE GENOMIC DNA]</scope>
    <source>
        <strain evidence="8">ATCC 50177 / NandII</strain>
    </source>
</reference>
<dbReference type="GO" id="GO:0008270">
    <property type="term" value="F:zinc ion binding"/>
    <property type="evidence" value="ECO:0007669"/>
    <property type="project" value="InterPro"/>
</dbReference>
<dbReference type="SMART" id="SM01389">
    <property type="entry name" value="Spt4"/>
    <property type="match status" value="1"/>
</dbReference>
<evidence type="ECO:0000313" key="8">
    <source>
        <dbReference type="Proteomes" id="UP000078348"/>
    </source>
</evidence>
<comment type="caution">
    <text evidence="7">The sequence shown here is derived from an EMBL/GenBank/DDBJ whole genome shotgun (WGS) entry which is preliminary data.</text>
</comment>
<dbReference type="GO" id="GO:0006355">
    <property type="term" value="P:regulation of DNA-templated transcription"/>
    <property type="evidence" value="ECO:0007669"/>
    <property type="project" value="InterPro"/>
</dbReference>
<accession>A0A196SIF8</accession>
<dbReference type="GO" id="GO:0032044">
    <property type="term" value="C:DSIF complex"/>
    <property type="evidence" value="ECO:0007669"/>
    <property type="project" value="TreeGrafter"/>
</dbReference>
<dbReference type="InterPro" id="IPR038510">
    <property type="entry name" value="Spt4_sf"/>
</dbReference>
<dbReference type="EMBL" id="LXWW01000058">
    <property type="protein sequence ID" value="OAO16823.1"/>
    <property type="molecule type" value="Genomic_DNA"/>
</dbReference>
<dbReference type="InterPro" id="IPR022800">
    <property type="entry name" value="Spt4/RpoE2_Znf"/>
</dbReference>
<name>A0A196SIF8_BLAHN</name>
<feature type="domain" description="Spt4/RpoE2 zinc finger" evidence="6">
    <location>
        <begin position="15"/>
        <end position="92"/>
    </location>
</feature>
<dbReference type="OrthoDB" id="248751at2759"/>
<keyword evidence="7" id="KW-0251">Elongation factor</keyword>
<dbReference type="STRING" id="478820.A0A196SIF8"/>
<comment type="similarity">
    <text evidence="2 5">Belongs to the SPT4 family.</text>
</comment>
<sequence length="116" mass="13296">MSSENSPIPPGLNALRACKLCKLIKSYDQFLHNGCENCEDILHMAGDDEKVREMTSPYFDGMVSIMDREHSWVASWLQKKGLIPAIYAINVTGRLPDYVREDLQQRGMYIPENFEN</sequence>
<evidence type="ECO:0000256" key="5">
    <source>
        <dbReference type="PIRNR" id="PIRNR025023"/>
    </source>
</evidence>
<dbReference type="Gene3D" id="3.30.40.210">
    <property type="match status" value="1"/>
</dbReference>
<dbReference type="SUPFAM" id="SSF63393">
    <property type="entry name" value="RNA polymerase subunits"/>
    <property type="match status" value="1"/>
</dbReference>
<evidence type="ECO:0000256" key="1">
    <source>
        <dbReference type="ARBA" id="ARBA00004123"/>
    </source>
</evidence>
<keyword evidence="7" id="KW-0648">Protein biosynthesis</keyword>